<feature type="transmembrane region" description="Helical" evidence="1">
    <location>
        <begin position="12"/>
        <end position="33"/>
    </location>
</feature>
<feature type="transmembrane region" description="Helical" evidence="1">
    <location>
        <begin position="64"/>
        <end position="85"/>
    </location>
</feature>
<keyword evidence="3" id="KW-1185">Reference proteome</keyword>
<name>D0KYR2_HALNC</name>
<dbReference type="STRING" id="555778.Hneap_0736"/>
<dbReference type="AlphaFoldDB" id="D0KYR2"/>
<protein>
    <recommendedName>
        <fullName evidence="4">DUF2069 domain-containing protein</fullName>
    </recommendedName>
</protein>
<dbReference type="RefSeq" id="WP_012823621.1">
    <property type="nucleotide sequence ID" value="NC_013422.1"/>
</dbReference>
<dbReference type="Pfam" id="PF09842">
    <property type="entry name" value="DUF2069"/>
    <property type="match status" value="1"/>
</dbReference>
<dbReference type="EMBL" id="CP001801">
    <property type="protein sequence ID" value="ACX95585.1"/>
    <property type="molecule type" value="Genomic_DNA"/>
</dbReference>
<evidence type="ECO:0000256" key="1">
    <source>
        <dbReference type="SAM" id="Phobius"/>
    </source>
</evidence>
<dbReference type="HOGENOM" id="CLU_2023480_0_0_6"/>
<dbReference type="KEGG" id="hna:Hneap_0736"/>
<accession>D0KYR2</accession>
<sequence>MAPERLRLLRGLIIAAQPLIVLSYVGMAFWGIGMARPQGAWLIVLILPALLSLPGMWLGRYRAFVWAALFDLFYLMIATTDAWSSPHDRRFNLAIVVFSLTGFIAAWIQGIVLRRQSKRQTR</sequence>
<evidence type="ECO:0000313" key="2">
    <source>
        <dbReference type="EMBL" id="ACX95585.1"/>
    </source>
</evidence>
<dbReference type="eggNOG" id="COG3308">
    <property type="taxonomic scope" value="Bacteria"/>
</dbReference>
<keyword evidence="1" id="KW-0472">Membrane</keyword>
<feature type="transmembrane region" description="Helical" evidence="1">
    <location>
        <begin position="39"/>
        <end position="57"/>
    </location>
</feature>
<proteinExistence type="predicted"/>
<evidence type="ECO:0000313" key="3">
    <source>
        <dbReference type="Proteomes" id="UP000009102"/>
    </source>
</evidence>
<organism evidence="2 3">
    <name type="scientific">Halothiobacillus neapolitanus (strain ATCC 23641 / DSM 15147 / CIP 104769 / NCIMB 8539 / c2)</name>
    <name type="common">Thiobacillus neapolitanus</name>
    <dbReference type="NCBI Taxonomy" id="555778"/>
    <lineage>
        <taxon>Bacteria</taxon>
        <taxon>Pseudomonadati</taxon>
        <taxon>Pseudomonadota</taxon>
        <taxon>Gammaproteobacteria</taxon>
        <taxon>Chromatiales</taxon>
        <taxon>Halothiobacillaceae</taxon>
        <taxon>Halothiobacillus</taxon>
    </lineage>
</organism>
<keyword evidence="1" id="KW-0812">Transmembrane</keyword>
<dbReference type="OrthoDB" id="5738125at2"/>
<dbReference type="Proteomes" id="UP000009102">
    <property type="component" value="Chromosome"/>
</dbReference>
<evidence type="ECO:0008006" key="4">
    <source>
        <dbReference type="Google" id="ProtNLM"/>
    </source>
</evidence>
<dbReference type="InterPro" id="IPR018643">
    <property type="entry name" value="DUF2069_membrane"/>
</dbReference>
<keyword evidence="1" id="KW-1133">Transmembrane helix</keyword>
<gene>
    <name evidence="2" type="ordered locus">Hneap_0736</name>
</gene>
<reference evidence="2 3" key="1">
    <citation type="submission" date="2009-10" db="EMBL/GenBank/DDBJ databases">
        <title>Complete sequence of Halothiobacillus neapolitanus c2.</title>
        <authorList>
            <consortium name="US DOE Joint Genome Institute"/>
            <person name="Lucas S."/>
            <person name="Copeland A."/>
            <person name="Lapidus A."/>
            <person name="Glavina del Rio T."/>
            <person name="Tice H."/>
            <person name="Bruce D."/>
            <person name="Goodwin L."/>
            <person name="Pitluck S."/>
            <person name="Davenport K."/>
            <person name="Brettin T."/>
            <person name="Detter J.C."/>
            <person name="Han C."/>
            <person name="Tapia R."/>
            <person name="Larimer F."/>
            <person name="Land M."/>
            <person name="Hauser L."/>
            <person name="Kyrpides N."/>
            <person name="Mikhailova N."/>
            <person name="Kerfeld C."/>
            <person name="Cannon G."/>
            <person name="Heinhort S."/>
        </authorList>
    </citation>
    <scope>NUCLEOTIDE SEQUENCE [LARGE SCALE GENOMIC DNA]</scope>
    <source>
        <strain evidence="3">ATCC 23641 / c2</strain>
    </source>
</reference>
<feature type="transmembrane region" description="Helical" evidence="1">
    <location>
        <begin position="91"/>
        <end position="113"/>
    </location>
</feature>